<accession>A0A4Q4M0J1</accession>
<feature type="compositionally biased region" description="Basic residues" evidence="1">
    <location>
        <begin position="16"/>
        <end position="27"/>
    </location>
</feature>
<proteinExistence type="predicted"/>
<feature type="region of interest" description="Disordered" evidence="1">
    <location>
        <begin position="1"/>
        <end position="29"/>
    </location>
</feature>
<evidence type="ECO:0008006" key="4">
    <source>
        <dbReference type="Google" id="ProtNLM"/>
    </source>
</evidence>
<protein>
    <recommendedName>
        <fullName evidence="4">F-box domain-containing protein</fullName>
    </recommendedName>
</protein>
<dbReference type="PANTHER" id="PTHR42085:SF2">
    <property type="entry name" value="F-BOX DOMAIN-CONTAINING PROTEIN"/>
    <property type="match status" value="1"/>
</dbReference>
<dbReference type="EMBL" id="PDXA01000076">
    <property type="protein sequence ID" value="RYN30732.1"/>
    <property type="molecule type" value="Genomic_DNA"/>
</dbReference>
<sequence length="176" mass="20663">MADPKRAASPSGGASARKKTKKKRVKAHSPERSNIFPFLRLPAEIRTMVYHYVWYATSYADLTWFPPEILERRPSILPRPTKPPMDSPNLSLLYVSRQLHRETALLPYKLTMFFFPVMKFLYDQRRVVRLFLSKRSRAQIEALSDLRFHYYSTDGEWLEKSGNGAYWMENTLNISD</sequence>
<dbReference type="AlphaFoldDB" id="A0A4Q4M0J1"/>
<dbReference type="Proteomes" id="UP000292402">
    <property type="component" value="Unassembled WGS sequence"/>
</dbReference>
<comment type="caution">
    <text evidence="2">The sequence shown here is derived from an EMBL/GenBank/DDBJ whole genome shotgun (WGS) entry which is preliminary data.</text>
</comment>
<dbReference type="InterPro" id="IPR038883">
    <property type="entry name" value="AN11006-like"/>
</dbReference>
<organism evidence="2 3">
    <name type="scientific">Alternaria tenuissima</name>
    <dbReference type="NCBI Taxonomy" id="119927"/>
    <lineage>
        <taxon>Eukaryota</taxon>
        <taxon>Fungi</taxon>
        <taxon>Dikarya</taxon>
        <taxon>Ascomycota</taxon>
        <taxon>Pezizomycotina</taxon>
        <taxon>Dothideomycetes</taxon>
        <taxon>Pleosporomycetidae</taxon>
        <taxon>Pleosporales</taxon>
        <taxon>Pleosporineae</taxon>
        <taxon>Pleosporaceae</taxon>
        <taxon>Alternaria</taxon>
        <taxon>Alternaria sect. Alternaria</taxon>
        <taxon>Alternaria alternata complex</taxon>
    </lineage>
</organism>
<reference evidence="3" key="1">
    <citation type="journal article" date="2019" name="bioRxiv">
        <title>Genomics, evolutionary history and diagnostics of the Alternaria alternata species group including apple and Asian pear pathotypes.</title>
        <authorList>
            <person name="Armitage A.D."/>
            <person name="Cockerton H.M."/>
            <person name="Sreenivasaprasad S."/>
            <person name="Woodhall J.W."/>
            <person name="Lane C.R."/>
            <person name="Harrison R.J."/>
            <person name="Clarkson J.P."/>
        </authorList>
    </citation>
    <scope>NUCLEOTIDE SEQUENCE [LARGE SCALE GENOMIC DNA]</scope>
    <source>
        <strain evidence="3">FERA 1082</strain>
    </source>
</reference>
<name>A0A4Q4M0J1_9PLEO</name>
<dbReference type="PANTHER" id="PTHR42085">
    <property type="entry name" value="F-BOX DOMAIN-CONTAINING PROTEIN"/>
    <property type="match status" value="1"/>
</dbReference>
<evidence type="ECO:0000256" key="1">
    <source>
        <dbReference type="SAM" id="MobiDB-lite"/>
    </source>
</evidence>
<evidence type="ECO:0000313" key="3">
    <source>
        <dbReference type="Proteomes" id="UP000292402"/>
    </source>
</evidence>
<evidence type="ECO:0000313" key="2">
    <source>
        <dbReference type="EMBL" id="RYN30732.1"/>
    </source>
</evidence>
<gene>
    <name evidence="2" type="ORF">AA0114_g12226</name>
</gene>